<name>A0A1I2QZ29_9BACL</name>
<dbReference type="Proteomes" id="UP000198661">
    <property type="component" value="Unassembled WGS sequence"/>
</dbReference>
<gene>
    <name evidence="1" type="ORF">SAMN04488025_12618</name>
</gene>
<reference evidence="2" key="1">
    <citation type="submission" date="2016-10" db="EMBL/GenBank/DDBJ databases">
        <authorList>
            <person name="Varghese N."/>
            <person name="Submissions S."/>
        </authorList>
    </citation>
    <scope>NUCLEOTIDE SEQUENCE [LARGE SCALE GENOMIC DNA]</scope>
    <source>
        <strain evidence="2">DSM 44945</strain>
    </source>
</reference>
<evidence type="ECO:0000313" key="2">
    <source>
        <dbReference type="Proteomes" id="UP000198661"/>
    </source>
</evidence>
<dbReference type="AlphaFoldDB" id="A0A1I2QZ29"/>
<organism evidence="1 2">
    <name type="scientific">Planifilum fulgidum</name>
    <dbReference type="NCBI Taxonomy" id="201973"/>
    <lineage>
        <taxon>Bacteria</taxon>
        <taxon>Bacillati</taxon>
        <taxon>Bacillota</taxon>
        <taxon>Bacilli</taxon>
        <taxon>Bacillales</taxon>
        <taxon>Thermoactinomycetaceae</taxon>
        <taxon>Planifilum</taxon>
    </lineage>
</organism>
<dbReference type="STRING" id="201973.SAMN04488025_12618"/>
<protein>
    <submittedName>
        <fullName evidence="1">Post-transcriptional regulator</fullName>
    </submittedName>
</protein>
<dbReference type="InterPro" id="IPR025716">
    <property type="entry name" value="Post-transcriptional_regulator"/>
</dbReference>
<evidence type="ECO:0000313" key="1">
    <source>
        <dbReference type="EMBL" id="SFG32519.1"/>
    </source>
</evidence>
<dbReference type="EMBL" id="FOOK01000026">
    <property type="protein sequence ID" value="SFG32519.1"/>
    <property type="molecule type" value="Genomic_DNA"/>
</dbReference>
<dbReference type="Pfam" id="PF13797">
    <property type="entry name" value="Post_transc_reg"/>
    <property type="match status" value="1"/>
</dbReference>
<accession>A0A1I2QZ29</accession>
<sequence>MTRQQARKPLKPVNRKPKSSVELLSESELMECIENLCNSKAEEFRFYGYENVTGEQVWACVSENYRRGWPRLNRLVNDILSLKATRFMNWLMISVYKSDPMKK</sequence>
<proteinExistence type="predicted"/>
<dbReference type="RefSeq" id="WP_177199162.1">
    <property type="nucleotide sequence ID" value="NZ_FOOK01000026.1"/>
</dbReference>
<keyword evidence="2" id="KW-1185">Reference proteome</keyword>